<keyword evidence="3" id="KW-1185">Reference proteome</keyword>
<organism evidence="2 3">
    <name type="scientific">Paraferrimonas haliotis</name>
    <dbReference type="NCBI Taxonomy" id="2013866"/>
    <lineage>
        <taxon>Bacteria</taxon>
        <taxon>Pseudomonadati</taxon>
        <taxon>Pseudomonadota</taxon>
        <taxon>Gammaproteobacteria</taxon>
        <taxon>Alteromonadales</taxon>
        <taxon>Ferrimonadaceae</taxon>
        <taxon>Paraferrimonas</taxon>
    </lineage>
</organism>
<reference evidence="2 3" key="1">
    <citation type="journal article" date="2014" name="Int. J. Syst. Evol. Microbiol.">
        <title>Complete genome sequence of Corynebacterium casei LMG S-19264T (=DSM 44701T), isolated from a smear-ripened cheese.</title>
        <authorList>
            <consortium name="US DOE Joint Genome Institute (JGI-PGF)"/>
            <person name="Walter F."/>
            <person name="Albersmeier A."/>
            <person name="Kalinowski J."/>
            <person name="Ruckert C."/>
        </authorList>
    </citation>
    <scope>NUCLEOTIDE SEQUENCE [LARGE SCALE GENOMIC DNA]</scope>
    <source>
        <strain evidence="2 3">NBRC 112785</strain>
    </source>
</reference>
<dbReference type="InterPro" id="IPR009875">
    <property type="entry name" value="PilZ_domain"/>
</dbReference>
<dbReference type="EMBL" id="BSPO01000003">
    <property type="protein sequence ID" value="GLS84641.1"/>
    <property type="molecule type" value="Genomic_DNA"/>
</dbReference>
<protein>
    <submittedName>
        <fullName evidence="2">Pilus assembly protein PilZ</fullName>
    </submittedName>
</protein>
<comment type="caution">
    <text evidence="2">The sequence shown here is derived from an EMBL/GenBank/DDBJ whole genome shotgun (WGS) entry which is preliminary data.</text>
</comment>
<dbReference type="Pfam" id="PF07238">
    <property type="entry name" value="PilZ"/>
    <property type="match status" value="1"/>
</dbReference>
<evidence type="ECO:0000313" key="3">
    <source>
        <dbReference type="Proteomes" id="UP001157439"/>
    </source>
</evidence>
<dbReference type="GO" id="GO:0035438">
    <property type="term" value="F:cyclic-di-GMP binding"/>
    <property type="evidence" value="ECO:0007669"/>
    <property type="project" value="InterPro"/>
</dbReference>
<dbReference type="Proteomes" id="UP001157439">
    <property type="component" value="Unassembled WGS sequence"/>
</dbReference>
<sequence>MADLLANFESVEQLYRAYMPFISPVAMFVSTNDSYQMEQKLTVAYRLPGSATTYEFEGSVCWINPLGSQGGRPQGVGIKVESDIELHKSQIENLLAAKLNSGELTSTI</sequence>
<dbReference type="RefSeq" id="WP_095499107.1">
    <property type="nucleotide sequence ID" value="NZ_BSPO01000003.1"/>
</dbReference>
<dbReference type="AlphaFoldDB" id="A0AA37U1K2"/>
<proteinExistence type="predicted"/>
<feature type="domain" description="PilZ" evidence="1">
    <location>
        <begin position="9"/>
        <end position="96"/>
    </location>
</feature>
<name>A0AA37U1K2_9GAMM</name>
<gene>
    <name evidence="2" type="ORF">GCM10007894_26180</name>
</gene>
<dbReference type="Gene3D" id="2.40.10.220">
    <property type="entry name" value="predicted glycosyltransferase like domains"/>
    <property type="match status" value="1"/>
</dbReference>
<evidence type="ECO:0000313" key="2">
    <source>
        <dbReference type="EMBL" id="GLS84641.1"/>
    </source>
</evidence>
<accession>A0AA37U1K2</accession>
<evidence type="ECO:0000259" key="1">
    <source>
        <dbReference type="Pfam" id="PF07238"/>
    </source>
</evidence>